<name>A0A5J4T7T8_9EUKA</name>
<dbReference type="EMBL" id="SNRW01036520">
    <property type="protein sequence ID" value="KAA6354319.1"/>
    <property type="molecule type" value="Genomic_DNA"/>
</dbReference>
<dbReference type="OrthoDB" id="10678645at2759"/>
<dbReference type="AlphaFoldDB" id="A0A5J4T7T8"/>
<feature type="non-terminal residue" evidence="1">
    <location>
        <position position="50"/>
    </location>
</feature>
<reference evidence="1 2" key="1">
    <citation type="submission" date="2019-03" db="EMBL/GenBank/DDBJ databases">
        <title>Single cell metagenomics reveals metabolic interactions within the superorganism composed of flagellate Streblomastix strix and complex community of Bacteroidetes bacteria on its surface.</title>
        <authorList>
            <person name="Treitli S.C."/>
            <person name="Kolisko M."/>
            <person name="Husnik F."/>
            <person name="Keeling P."/>
            <person name="Hampl V."/>
        </authorList>
    </citation>
    <scope>NUCLEOTIDE SEQUENCE [LARGE SCALE GENOMIC DNA]</scope>
    <source>
        <strain evidence="1">ST1C</strain>
    </source>
</reference>
<evidence type="ECO:0000313" key="2">
    <source>
        <dbReference type="Proteomes" id="UP000324800"/>
    </source>
</evidence>
<comment type="caution">
    <text evidence="1">The sequence shown here is derived from an EMBL/GenBank/DDBJ whole genome shotgun (WGS) entry which is preliminary data.</text>
</comment>
<evidence type="ECO:0000313" key="1">
    <source>
        <dbReference type="EMBL" id="KAA6354319.1"/>
    </source>
</evidence>
<protein>
    <submittedName>
        <fullName evidence="1">Uncharacterized protein</fullName>
    </submittedName>
</protein>
<accession>A0A5J4T7T8</accession>
<organism evidence="1 2">
    <name type="scientific">Streblomastix strix</name>
    <dbReference type="NCBI Taxonomy" id="222440"/>
    <lineage>
        <taxon>Eukaryota</taxon>
        <taxon>Metamonada</taxon>
        <taxon>Preaxostyla</taxon>
        <taxon>Oxymonadida</taxon>
        <taxon>Streblomastigidae</taxon>
        <taxon>Streblomastix</taxon>
    </lineage>
</organism>
<dbReference type="Proteomes" id="UP000324800">
    <property type="component" value="Unassembled WGS sequence"/>
</dbReference>
<gene>
    <name evidence="1" type="ORF">EZS28_050154</name>
</gene>
<proteinExistence type="predicted"/>
<sequence>MNKEYNPVLIATSGTTSIAEENTKFVPVTEQYYQKGLVSYDPFLPITDIF</sequence>